<dbReference type="Proteomes" id="UP001595851">
    <property type="component" value="Unassembled WGS sequence"/>
</dbReference>
<reference evidence="2" key="1">
    <citation type="journal article" date="2019" name="Int. J. Syst. Evol. Microbiol.">
        <title>The Global Catalogue of Microorganisms (GCM) 10K type strain sequencing project: providing services to taxonomists for standard genome sequencing and annotation.</title>
        <authorList>
            <consortium name="The Broad Institute Genomics Platform"/>
            <consortium name="The Broad Institute Genome Sequencing Center for Infectious Disease"/>
            <person name="Wu L."/>
            <person name="Ma J."/>
        </authorList>
    </citation>
    <scope>NUCLEOTIDE SEQUENCE [LARGE SCALE GENOMIC DNA]</scope>
    <source>
        <strain evidence="2">TBRC 1276</strain>
    </source>
</reference>
<protein>
    <submittedName>
        <fullName evidence="1">Uncharacterized protein</fullName>
    </submittedName>
</protein>
<dbReference type="EMBL" id="JBHSBI010000031">
    <property type="protein sequence ID" value="MFC4014043.1"/>
    <property type="molecule type" value="Genomic_DNA"/>
</dbReference>
<dbReference type="RefSeq" id="WP_379533890.1">
    <property type="nucleotide sequence ID" value="NZ_JBHSBI010000031.1"/>
</dbReference>
<evidence type="ECO:0000313" key="1">
    <source>
        <dbReference type="EMBL" id="MFC4014043.1"/>
    </source>
</evidence>
<evidence type="ECO:0000313" key="2">
    <source>
        <dbReference type="Proteomes" id="UP001595851"/>
    </source>
</evidence>
<keyword evidence="2" id="KW-1185">Reference proteome</keyword>
<sequence length="358" mass="39947">MLNPPPFTLLEDLLGCRTDDPRLIELHQTYSLRPPPRFTDREEQNAAGVKELGWSVTYQASARVPGSYPSIRVRGRGHLLGYLTKVWIQDKYTLPIRDGLTTALPEPEARERALDSSVAEYGNVVHVLHRDERSTLEVRYHDDGRFIWYLLTLNEWAEDDPELLRVAEQVRAASPFRPIPSLPEPDADEPFPPALKALYDLQSASGFGEVNFEVRDRFKFGGPTAWTGNPEAEREFRVFGIDGSGGLVAFWLVHEGRPIVEQPVVLLESEGSVGPVATDLCDLMHLLAAGFGPFEAIMCGVDDDEDADPQPAIAHIAETCFGRREGRTPKVILADADAEYSDIMDRVDALCEDCPDDY</sequence>
<gene>
    <name evidence="1" type="ORF">ACFOY2_42930</name>
</gene>
<name>A0ABV8GJA8_9ACTN</name>
<proteinExistence type="predicted"/>
<accession>A0ABV8GJA8</accession>
<comment type="caution">
    <text evidence="1">The sequence shown here is derived from an EMBL/GenBank/DDBJ whole genome shotgun (WGS) entry which is preliminary data.</text>
</comment>
<organism evidence="1 2">
    <name type="scientific">Nonomuraea purpurea</name>
    <dbReference type="NCBI Taxonomy" id="1849276"/>
    <lineage>
        <taxon>Bacteria</taxon>
        <taxon>Bacillati</taxon>
        <taxon>Actinomycetota</taxon>
        <taxon>Actinomycetes</taxon>
        <taxon>Streptosporangiales</taxon>
        <taxon>Streptosporangiaceae</taxon>
        <taxon>Nonomuraea</taxon>
    </lineage>
</organism>